<name>I9P1A0_9ALTE</name>
<sequence length="277" mass="31852">MLVRQQQNTADTPRQSDRFGIASGWLLVASLLCMPLAQADAEKGLAIATEQKVRDRGWGDSESELQMVLRTAQGRESVRRMRTLALEVQGDGDKSLTIFDEPLDVRGSAFLTHSHPTAEDDQWLYLPSVKRTRRIASRNKSGPFMASEFAYEDMTSFELEKFSFNYLRDEPCAELTCYVVEQTPTDSFSGYSKILVWVDQQHYRVMRAEYYDKKQSLLKILELSDYRQYLDKFWRAHKLSMQNQQTGKSTDLLLESIRFNTGRSAADFDVAALERAR</sequence>
<dbReference type="RefSeq" id="WP_008984823.1">
    <property type="nucleotide sequence ID" value="NZ_AKKU01000017.1"/>
</dbReference>
<accession>I9P1A0</accession>
<feature type="domain" description="Uncharacterized protein TP-0789" evidence="1">
    <location>
        <begin position="92"/>
        <end position="275"/>
    </location>
</feature>
<reference evidence="2 3" key="1">
    <citation type="journal article" date="2012" name="J. Bacteriol.">
        <title>Genome Sequence of Pectin-Degrading Alishewanella agri, Isolated from Landfill Soil.</title>
        <authorList>
            <person name="Kim J."/>
            <person name="Jung J."/>
            <person name="Sung J.S."/>
            <person name="Chun J."/>
            <person name="Park W."/>
        </authorList>
    </citation>
    <scope>NUCLEOTIDE SEQUENCE [LARGE SCALE GENOMIC DNA]</scope>
    <source>
        <strain evidence="2 3">BL06</strain>
    </source>
</reference>
<organism evidence="2 3">
    <name type="scientific">Alishewanella agri BL06</name>
    <dbReference type="NCBI Taxonomy" id="1195246"/>
    <lineage>
        <taxon>Bacteria</taxon>
        <taxon>Pseudomonadati</taxon>
        <taxon>Pseudomonadota</taxon>
        <taxon>Gammaproteobacteria</taxon>
        <taxon>Alteromonadales</taxon>
        <taxon>Alteromonadaceae</taxon>
        <taxon>Alishewanella</taxon>
    </lineage>
</organism>
<gene>
    <name evidence="2" type="ORF">AGRI_09906</name>
</gene>
<dbReference type="STRING" id="1195246.AGRI_09906"/>
<protein>
    <recommendedName>
        <fullName evidence="1">Uncharacterized protein TP-0789 domain-containing protein</fullName>
    </recommendedName>
</protein>
<evidence type="ECO:0000259" key="1">
    <source>
        <dbReference type="Pfam" id="PF17131"/>
    </source>
</evidence>
<dbReference type="AlphaFoldDB" id="I9P1A0"/>
<dbReference type="PATRIC" id="fig|1195246.3.peg.1953"/>
<dbReference type="Proteomes" id="UP000035062">
    <property type="component" value="Unassembled WGS sequence"/>
</dbReference>
<comment type="caution">
    <text evidence="2">The sequence shown here is derived from an EMBL/GenBank/DDBJ whole genome shotgun (WGS) entry which is preliminary data.</text>
</comment>
<dbReference type="eggNOG" id="COG2834">
    <property type="taxonomic scope" value="Bacteria"/>
</dbReference>
<dbReference type="Gene3D" id="2.50.20.10">
    <property type="entry name" value="Lipoprotein localisation LolA/LolB/LppX"/>
    <property type="match status" value="1"/>
</dbReference>
<evidence type="ECO:0000313" key="2">
    <source>
        <dbReference type="EMBL" id="EIW88519.1"/>
    </source>
</evidence>
<dbReference type="InterPro" id="IPR033399">
    <property type="entry name" value="TP_0789-like"/>
</dbReference>
<dbReference type="CDD" id="cd16329">
    <property type="entry name" value="LolA_like"/>
    <property type="match status" value="1"/>
</dbReference>
<proteinExistence type="predicted"/>
<keyword evidence="3" id="KW-1185">Reference proteome</keyword>
<dbReference type="Pfam" id="PF17131">
    <property type="entry name" value="LolA_like"/>
    <property type="match status" value="1"/>
</dbReference>
<dbReference type="EMBL" id="AKKU01000017">
    <property type="protein sequence ID" value="EIW88519.1"/>
    <property type="molecule type" value="Genomic_DNA"/>
</dbReference>
<evidence type="ECO:0000313" key="3">
    <source>
        <dbReference type="Proteomes" id="UP000035062"/>
    </source>
</evidence>